<reference evidence="2" key="1">
    <citation type="submission" date="2008-04" db="EMBL/GenBank/DDBJ databases">
        <title>Complete sequence of chromosome of Nostoc punctiforme ATCC 29133.</title>
        <authorList>
            <consortium name="US DOE Joint Genome Institute"/>
            <person name="Copeland A."/>
            <person name="Lucas S."/>
            <person name="Lapidus A."/>
            <person name="Glavina del Rio T."/>
            <person name="Dalin E."/>
            <person name="Tice H."/>
            <person name="Pitluck S."/>
            <person name="Chain P."/>
            <person name="Malfatti S."/>
            <person name="Shin M."/>
            <person name="Vergez L."/>
            <person name="Schmutz J."/>
            <person name="Larimer F."/>
            <person name="Land M."/>
            <person name="Hauser L."/>
            <person name="Kyrpides N."/>
            <person name="Kim E."/>
            <person name="Meeks J.C."/>
            <person name="Elhai J."/>
            <person name="Campbell E.L."/>
            <person name="Thiel T."/>
            <person name="Longmire J."/>
            <person name="Potts M."/>
            <person name="Atlas R."/>
        </authorList>
    </citation>
    <scope>NUCLEOTIDE SEQUENCE [LARGE SCALE GENOMIC DNA]</scope>
    <source>
        <strain evidence="2">ATCC 29133 / PCC 73102</strain>
    </source>
</reference>
<accession>B2ITR6</accession>
<evidence type="ECO:0000313" key="2">
    <source>
        <dbReference type="Proteomes" id="UP000001191"/>
    </source>
</evidence>
<evidence type="ECO:0000313" key="1">
    <source>
        <dbReference type="EMBL" id="ACC82774.1"/>
    </source>
</evidence>
<organism evidence="1 2">
    <name type="scientific">Nostoc punctiforme (strain ATCC 29133 / PCC 73102)</name>
    <dbReference type="NCBI Taxonomy" id="63737"/>
    <lineage>
        <taxon>Bacteria</taxon>
        <taxon>Bacillati</taxon>
        <taxon>Cyanobacteriota</taxon>
        <taxon>Cyanophyceae</taxon>
        <taxon>Nostocales</taxon>
        <taxon>Nostocaceae</taxon>
        <taxon>Nostoc</taxon>
    </lineage>
</organism>
<name>B2ITR6_NOSP7</name>
<dbReference type="RefSeq" id="WP_012410735.1">
    <property type="nucleotide sequence ID" value="NC_010628.1"/>
</dbReference>
<reference evidence="1 2" key="2">
    <citation type="journal article" date="2013" name="Plant Physiol.">
        <title>A Nostoc punctiforme Sugar Transporter Necessary to Establish a Cyanobacterium-Plant Symbiosis.</title>
        <authorList>
            <person name="Ekman M."/>
            <person name="Picossi S."/>
            <person name="Campbell E.L."/>
            <person name="Meeks J.C."/>
            <person name="Flores E."/>
        </authorList>
    </citation>
    <scope>NUCLEOTIDE SEQUENCE [LARGE SCALE GENOMIC DNA]</scope>
    <source>
        <strain evidence="2">ATCC 29133 / PCC 73102</strain>
    </source>
</reference>
<sequence>MDTDEYEFERVLENCLEFLQQKRIASETHDSLYHSNFRDWLG</sequence>
<keyword evidence="2" id="KW-1185">Reference proteome</keyword>
<protein>
    <submittedName>
        <fullName evidence="1">Uncharacterized protein</fullName>
    </submittedName>
</protein>
<proteinExistence type="predicted"/>
<dbReference type="Proteomes" id="UP000001191">
    <property type="component" value="Chromosome"/>
</dbReference>
<gene>
    <name evidence="1" type="ordered locus">Npun_F4403</name>
</gene>
<dbReference type="HOGENOM" id="CLU_3254873_0_0_3"/>
<dbReference type="EnsemblBacteria" id="ACC82774">
    <property type="protein sequence ID" value="ACC82774"/>
    <property type="gene ID" value="Npun_F4403"/>
</dbReference>
<dbReference type="AlphaFoldDB" id="B2ITR6"/>
<dbReference type="EMBL" id="CP001037">
    <property type="protein sequence ID" value="ACC82774.1"/>
    <property type="molecule type" value="Genomic_DNA"/>
</dbReference>
<dbReference type="KEGG" id="npu:Npun_F4403"/>